<keyword evidence="1" id="KW-1133">Transmembrane helix</keyword>
<evidence type="ECO:0000256" key="1">
    <source>
        <dbReference type="SAM" id="Phobius"/>
    </source>
</evidence>
<comment type="caution">
    <text evidence="2">The sequence shown here is derived from an EMBL/GenBank/DDBJ whole genome shotgun (WGS) entry which is preliminary data.</text>
</comment>
<feature type="transmembrane region" description="Helical" evidence="1">
    <location>
        <begin position="86"/>
        <end position="109"/>
    </location>
</feature>
<feature type="transmembrane region" description="Helical" evidence="1">
    <location>
        <begin position="151"/>
        <end position="172"/>
    </location>
</feature>
<evidence type="ECO:0000313" key="2">
    <source>
        <dbReference type="EMBL" id="MCO8273941.1"/>
    </source>
</evidence>
<evidence type="ECO:0000313" key="3">
    <source>
        <dbReference type="Proteomes" id="UP001523369"/>
    </source>
</evidence>
<keyword evidence="1" id="KW-0812">Transmembrane</keyword>
<evidence type="ECO:0008006" key="4">
    <source>
        <dbReference type="Google" id="ProtNLM"/>
    </source>
</evidence>
<feature type="transmembrane region" description="Helical" evidence="1">
    <location>
        <begin position="121"/>
        <end position="144"/>
    </location>
</feature>
<reference evidence="2 3" key="1">
    <citation type="submission" date="2022-06" db="EMBL/GenBank/DDBJ databases">
        <title>New Species of the Genus Actinoplanes, ActinopZanes ferrugineus.</title>
        <authorList>
            <person name="Ding P."/>
        </authorList>
    </citation>
    <scope>NUCLEOTIDE SEQUENCE [LARGE SCALE GENOMIC DNA]</scope>
    <source>
        <strain evidence="2 3">TRM88003</strain>
    </source>
</reference>
<feature type="transmembrane region" description="Helical" evidence="1">
    <location>
        <begin position="12"/>
        <end position="32"/>
    </location>
</feature>
<name>A0ABT1DWC1_9ACTN</name>
<dbReference type="RefSeq" id="WP_253240020.1">
    <property type="nucleotide sequence ID" value="NZ_JAMYJR010000028.1"/>
</dbReference>
<gene>
    <name evidence="2" type="ORF">M1L60_25410</name>
</gene>
<dbReference type="EMBL" id="JAMYJR010000028">
    <property type="protein sequence ID" value="MCO8273941.1"/>
    <property type="molecule type" value="Genomic_DNA"/>
</dbReference>
<dbReference type="Proteomes" id="UP001523369">
    <property type="component" value="Unassembled WGS sequence"/>
</dbReference>
<proteinExistence type="predicted"/>
<accession>A0ABT1DWC1</accession>
<sequence length="428" mass="45784">MSRIFLIELRRTPALWTALALLALGAGLLYYAPFRWTSGYMLLAMDQRWYLSFFLGLALAAGAAQGRREHRSRVTEMFAGVARPPLLRAVPILLVYGLAMAVAYAGATLAAAARLAGTVEYLPLGAVAGVVAVGVAAMVAAVWFGLAVGRLLPYLVTAPLLAIASIASPLAAREITGRREWLSTLLFPAYGLGGPSDFVTIPVRLSSAQLLHLAGLAVTGALLFAAFRWRALLPAVAGTTAAILVMQGGSAFRHEPIDPVARELVCTTDTPQICVARMHSGLLDEVTPQARAALARFARLPNAPTRAIEHFDYESIHGQQSTDVLLIPLAIGDDGHALYRDRLETLMTDNLGVRPFVCPDEKPGTDPAVVEAASAWLLGTKPEHRDAQLLLQRLHQLDERTAAARVAAVRRAILTCDPGTDLIPASSR</sequence>
<feature type="transmembrane region" description="Helical" evidence="1">
    <location>
        <begin position="47"/>
        <end position="65"/>
    </location>
</feature>
<organism evidence="2 3">
    <name type="scientific">Paractinoplanes aksuensis</name>
    <dbReference type="NCBI Taxonomy" id="2939490"/>
    <lineage>
        <taxon>Bacteria</taxon>
        <taxon>Bacillati</taxon>
        <taxon>Actinomycetota</taxon>
        <taxon>Actinomycetes</taxon>
        <taxon>Micromonosporales</taxon>
        <taxon>Micromonosporaceae</taxon>
        <taxon>Paractinoplanes</taxon>
    </lineage>
</organism>
<keyword evidence="1" id="KW-0472">Membrane</keyword>
<feature type="transmembrane region" description="Helical" evidence="1">
    <location>
        <begin position="210"/>
        <end position="227"/>
    </location>
</feature>
<protein>
    <recommendedName>
        <fullName evidence="4">ABC transporter permease</fullName>
    </recommendedName>
</protein>
<keyword evidence="3" id="KW-1185">Reference proteome</keyword>